<dbReference type="SUPFAM" id="SSF69322">
    <property type="entry name" value="Tricorn protease domain 2"/>
    <property type="match status" value="1"/>
</dbReference>
<feature type="domain" description="WDR19 WD40 repeat" evidence="3">
    <location>
        <begin position="372"/>
        <end position="612"/>
    </location>
</feature>
<reference evidence="5 6" key="2">
    <citation type="journal article" date="2019" name="G3 (Bethesda)">
        <title>Hybrid Assembly of the Genome of the Entomopathogenic Nematode Steinernema carpocapsae Identifies the X-Chromosome.</title>
        <authorList>
            <person name="Serra L."/>
            <person name="Macchietto M."/>
            <person name="Macias-Munoz A."/>
            <person name="McGill C.J."/>
            <person name="Rodriguez I.M."/>
            <person name="Rodriguez B."/>
            <person name="Murad R."/>
            <person name="Mortazavi A."/>
        </authorList>
    </citation>
    <scope>NUCLEOTIDE SEQUENCE [LARGE SCALE GENOMIC DNA]</scope>
    <source>
        <strain evidence="5 6">ALL</strain>
    </source>
</reference>
<dbReference type="InterPro" id="IPR040379">
    <property type="entry name" value="WDR19/dyf-2"/>
</dbReference>
<protein>
    <submittedName>
        <fullName evidence="5">Uncharacterized protein</fullName>
    </submittedName>
</protein>
<reference evidence="5 6" key="1">
    <citation type="journal article" date="2015" name="Genome Biol.">
        <title>Comparative genomics of Steinernema reveals deeply conserved gene regulatory networks.</title>
        <authorList>
            <person name="Dillman A.R."/>
            <person name="Macchietto M."/>
            <person name="Porter C.F."/>
            <person name="Rogers A."/>
            <person name="Williams B."/>
            <person name="Antoshechkin I."/>
            <person name="Lee M.M."/>
            <person name="Goodwin Z."/>
            <person name="Lu X."/>
            <person name="Lewis E.E."/>
            <person name="Goodrich-Blair H."/>
            <person name="Stock S.P."/>
            <person name="Adams B.J."/>
            <person name="Sternberg P.W."/>
            <person name="Mortazavi A."/>
        </authorList>
    </citation>
    <scope>NUCLEOTIDE SEQUENCE [LARGE SCALE GENOMIC DNA]</scope>
    <source>
        <strain evidence="5 6">ALL</strain>
    </source>
</reference>
<keyword evidence="6" id="KW-1185">Reference proteome</keyword>
<proteinExistence type="predicted"/>
<dbReference type="Pfam" id="PF23389">
    <property type="entry name" value="Beta-prop_WDR19_1st"/>
    <property type="match status" value="1"/>
</dbReference>
<evidence type="ECO:0000256" key="1">
    <source>
        <dbReference type="ARBA" id="ARBA00022574"/>
    </source>
</evidence>
<evidence type="ECO:0000259" key="3">
    <source>
        <dbReference type="Pfam" id="PF15911"/>
    </source>
</evidence>
<dbReference type="GO" id="GO:0030991">
    <property type="term" value="C:intraciliary transport particle A"/>
    <property type="evidence" value="ECO:0007669"/>
    <property type="project" value="TreeGrafter"/>
</dbReference>
<dbReference type="OrthoDB" id="10250638at2759"/>
<comment type="caution">
    <text evidence="5">The sequence shown here is derived from an EMBL/GenBank/DDBJ whole genome shotgun (WGS) entry which is preliminary data.</text>
</comment>
<dbReference type="SMART" id="SM00320">
    <property type="entry name" value="WD40"/>
    <property type="match status" value="3"/>
</dbReference>
<dbReference type="GO" id="GO:0060271">
    <property type="term" value="P:cilium assembly"/>
    <property type="evidence" value="ECO:0007669"/>
    <property type="project" value="TreeGrafter"/>
</dbReference>
<evidence type="ECO:0000256" key="2">
    <source>
        <dbReference type="ARBA" id="ARBA00022737"/>
    </source>
</evidence>
<accession>A0A4U5MGR3</accession>
<dbReference type="InterPro" id="IPR001680">
    <property type="entry name" value="WD40_rpt"/>
</dbReference>
<sequence length="623" mass="69489">MKLLFRLGPKALGSDGPVLFEWRPRGNHIAVAGSNTSLRILNRSGQAVDELQSPGSVTLLTWDKDGEVLAFANDSTSAIGMWNFNSKQIEYIDSSMGSKEKATYLEWSPTLPVLAVGNSKGNLLLYNRETLRKVPILGKHQKAIVCGAFSRDGEYLILGSDDHTLSISNMAGDTLNSLSGTGDLSNLDMVRTNTTTTSAGAPVNPEDAYTITVLINKKQMMMVHLANADAPINLQFHDSYGKVVTYQWLTEDRMLIGFEMGHLICVNTTMNDNQVAEIFTAKDFKRTLWDMSISRGLDRIIAVGDNQFKAREISNLEDVSNLFEIGADDPAYKKVRTSDDGNLMAISGTTGSFLVYLTRMPVLGAAYGGTIVVLSSLQEITVYHGADLKPPATFTTKVEPSLITVGPFHVAVLLNNYAWFYEFSREVKEGVRLAYEYEYVSTVTSFKIGQFFAVAKMDDRAQLHRIRNPQGRYVSDSVSKMFPESSHQHSSSAKLTDFGLTSQFFIYATDAGHVQYFSLDEWVMVNEYRHSRGIRAIFPEPNGVRLMFFDEKHDVYLYSPIDDHLSALPNLYNTPLFKGCLWESFTVDKDTFVVFDETNLYVFLISGNQLNAHALIQENTCNT</sequence>
<dbReference type="PANTHER" id="PTHR14920:SF0">
    <property type="entry name" value="WD REPEAT DOMAIN 19"/>
    <property type="match status" value="1"/>
</dbReference>
<gene>
    <name evidence="5" type="ORF">L596_024434</name>
</gene>
<dbReference type="InterPro" id="IPR015943">
    <property type="entry name" value="WD40/YVTN_repeat-like_dom_sf"/>
</dbReference>
<dbReference type="SUPFAM" id="SSF50978">
    <property type="entry name" value="WD40 repeat-like"/>
    <property type="match status" value="1"/>
</dbReference>
<feature type="domain" description="WDR19 first beta-propeller" evidence="4">
    <location>
        <begin position="18"/>
        <end position="351"/>
    </location>
</feature>
<name>A0A4U5MGR3_STECR</name>
<dbReference type="Proteomes" id="UP000298663">
    <property type="component" value="Unassembled WGS sequence"/>
</dbReference>
<evidence type="ECO:0000313" key="5">
    <source>
        <dbReference type="EMBL" id="TKR68451.1"/>
    </source>
</evidence>
<dbReference type="InterPro" id="IPR039468">
    <property type="entry name" value="WDR19_WD40_rpt"/>
</dbReference>
<dbReference type="AlphaFoldDB" id="A0A4U5MGR3"/>
<dbReference type="PANTHER" id="PTHR14920">
    <property type="entry name" value="OSMOTIC AVOIDANCE ABNORMAL PROTEIN 1/WD REPEAT MEMBRANE PROTEIN"/>
    <property type="match status" value="1"/>
</dbReference>
<dbReference type="Gene3D" id="2.130.10.10">
    <property type="entry name" value="YVTN repeat-like/Quinoprotein amine dehydrogenase"/>
    <property type="match status" value="1"/>
</dbReference>
<evidence type="ECO:0000313" key="6">
    <source>
        <dbReference type="Proteomes" id="UP000298663"/>
    </source>
</evidence>
<dbReference type="InterPro" id="IPR057855">
    <property type="entry name" value="Beta-prop_WDR19_1st"/>
</dbReference>
<dbReference type="GO" id="GO:0035721">
    <property type="term" value="P:intraciliary retrograde transport"/>
    <property type="evidence" value="ECO:0007669"/>
    <property type="project" value="InterPro"/>
</dbReference>
<evidence type="ECO:0000259" key="4">
    <source>
        <dbReference type="Pfam" id="PF23389"/>
    </source>
</evidence>
<keyword evidence="1" id="KW-0853">WD repeat</keyword>
<keyword evidence="2" id="KW-0677">Repeat</keyword>
<dbReference type="GO" id="GO:0005929">
    <property type="term" value="C:cilium"/>
    <property type="evidence" value="ECO:0007669"/>
    <property type="project" value="TreeGrafter"/>
</dbReference>
<dbReference type="InterPro" id="IPR036322">
    <property type="entry name" value="WD40_repeat_dom_sf"/>
</dbReference>
<dbReference type="EMBL" id="AZBU02000008">
    <property type="protein sequence ID" value="TKR68451.1"/>
    <property type="molecule type" value="Genomic_DNA"/>
</dbReference>
<dbReference type="Pfam" id="PF15911">
    <property type="entry name" value="Beta-prop_WDR19_2nd"/>
    <property type="match status" value="1"/>
</dbReference>
<organism evidence="5 6">
    <name type="scientific">Steinernema carpocapsae</name>
    <name type="common">Entomopathogenic nematode</name>
    <dbReference type="NCBI Taxonomy" id="34508"/>
    <lineage>
        <taxon>Eukaryota</taxon>
        <taxon>Metazoa</taxon>
        <taxon>Ecdysozoa</taxon>
        <taxon>Nematoda</taxon>
        <taxon>Chromadorea</taxon>
        <taxon>Rhabditida</taxon>
        <taxon>Tylenchina</taxon>
        <taxon>Panagrolaimomorpha</taxon>
        <taxon>Strongyloidoidea</taxon>
        <taxon>Steinernematidae</taxon>
        <taxon>Steinernema</taxon>
    </lineage>
</organism>
<dbReference type="STRING" id="34508.A0A4U5MGR3"/>